<sequence>MAKRFFSGDVIFTNKKLIFKLVGYRTPSGIGFGYPVPIYTRITRETLYLPFSSLVLSGPENSYSVFLASVYLLTTAWIAPLTIFTIALGFFGALGSSVVQVVLTLLFVPPFAVIFIAYLRQIQGKNFVLYLDSKKRLGIVGEKAELENMKAKIEQFQRVYG</sequence>
<feature type="transmembrane region" description="Helical" evidence="1">
    <location>
        <begin position="65"/>
        <end position="91"/>
    </location>
</feature>
<keyword evidence="1" id="KW-0472">Membrane</keyword>
<proteinExistence type="predicted"/>
<evidence type="ECO:0000313" key="2">
    <source>
        <dbReference type="EMBL" id="PSN85743.1"/>
    </source>
</evidence>
<keyword evidence="1" id="KW-1133">Transmembrane helix</keyword>
<evidence type="ECO:0000313" key="3">
    <source>
        <dbReference type="Proteomes" id="UP000240569"/>
    </source>
</evidence>
<keyword evidence="1" id="KW-0812">Transmembrane</keyword>
<reference evidence="2 3" key="1">
    <citation type="submission" date="2017-04" db="EMBL/GenBank/DDBJ databases">
        <title>Novel microbial lineages endemic to geothermal iron-oxide mats fill important gaps in the evolutionary history of Archaea.</title>
        <authorList>
            <person name="Jay Z.J."/>
            <person name="Beam J.P."/>
            <person name="Dlakic M."/>
            <person name="Rusch D.B."/>
            <person name="Kozubal M.A."/>
            <person name="Inskeep W.P."/>
        </authorList>
    </citation>
    <scope>NUCLEOTIDE SEQUENCE [LARGE SCALE GENOMIC DNA]</scope>
    <source>
        <strain evidence="2">BE_D</strain>
    </source>
</reference>
<gene>
    <name evidence="2" type="ORF">B9Q02_05090</name>
</gene>
<dbReference type="AlphaFoldDB" id="A0A2R6AHF6"/>
<accession>A0A2R6AHF6</accession>
<evidence type="ECO:0000256" key="1">
    <source>
        <dbReference type="SAM" id="Phobius"/>
    </source>
</evidence>
<name>A0A2R6AHF6_9ARCH</name>
<dbReference type="EMBL" id="NEXD01000022">
    <property type="protein sequence ID" value="PSN85743.1"/>
    <property type="molecule type" value="Genomic_DNA"/>
</dbReference>
<feature type="transmembrane region" description="Helical" evidence="1">
    <location>
        <begin position="97"/>
        <end position="119"/>
    </location>
</feature>
<dbReference type="Proteomes" id="UP000240569">
    <property type="component" value="Unassembled WGS sequence"/>
</dbReference>
<comment type="caution">
    <text evidence="2">The sequence shown here is derived from an EMBL/GenBank/DDBJ whole genome shotgun (WGS) entry which is preliminary data.</text>
</comment>
<protein>
    <submittedName>
        <fullName evidence="2">Uncharacterized protein</fullName>
    </submittedName>
</protein>
<organism evidence="2 3">
    <name type="scientific">Candidatus Marsarchaeota G1 archaeon BE_D</name>
    <dbReference type="NCBI Taxonomy" id="1978156"/>
    <lineage>
        <taxon>Archaea</taxon>
        <taxon>Candidatus Marsarchaeota</taxon>
        <taxon>Candidatus Marsarchaeota group 1</taxon>
    </lineage>
</organism>